<dbReference type="InterPro" id="IPR030678">
    <property type="entry name" value="Peptide/Ni-bd"/>
</dbReference>
<dbReference type="InterPro" id="IPR000914">
    <property type="entry name" value="SBP_5_dom"/>
</dbReference>
<accession>A0A9W6CZW9</accession>
<dbReference type="SUPFAM" id="SSF53850">
    <property type="entry name" value="Periplasmic binding protein-like II"/>
    <property type="match status" value="1"/>
</dbReference>
<evidence type="ECO:0000256" key="1">
    <source>
        <dbReference type="ARBA" id="ARBA00004196"/>
    </source>
</evidence>
<dbReference type="GO" id="GO:0030313">
    <property type="term" value="C:cell envelope"/>
    <property type="evidence" value="ECO:0007669"/>
    <property type="project" value="UniProtKB-SubCell"/>
</dbReference>
<dbReference type="PANTHER" id="PTHR30290">
    <property type="entry name" value="PERIPLASMIC BINDING COMPONENT OF ABC TRANSPORTER"/>
    <property type="match status" value="1"/>
</dbReference>
<evidence type="ECO:0000313" key="6">
    <source>
        <dbReference type="EMBL" id="GLI29016.1"/>
    </source>
</evidence>
<dbReference type="EMBL" id="BSDP01000001">
    <property type="protein sequence ID" value="GLI29016.1"/>
    <property type="molecule type" value="Genomic_DNA"/>
</dbReference>
<name>A0A9W6CZW9_9MICO</name>
<dbReference type="Pfam" id="PF00496">
    <property type="entry name" value="SBP_bac_5"/>
    <property type="match status" value="1"/>
</dbReference>
<dbReference type="AlphaFoldDB" id="A0A9W6CZW9"/>
<dbReference type="InterPro" id="IPR039424">
    <property type="entry name" value="SBP_5"/>
</dbReference>
<reference evidence="6" key="1">
    <citation type="submission" date="2022-12" db="EMBL/GenBank/DDBJ databases">
        <title>Reference genome sequencing for broad-spectrum identification of bacterial and archaeal isolates by mass spectrometry.</title>
        <authorList>
            <person name="Sekiguchi Y."/>
            <person name="Tourlousse D.M."/>
        </authorList>
    </citation>
    <scope>NUCLEOTIDE SEQUENCE</scope>
    <source>
        <strain evidence="6">14</strain>
    </source>
</reference>
<dbReference type="PANTHER" id="PTHR30290:SF10">
    <property type="entry name" value="PERIPLASMIC OLIGOPEPTIDE-BINDING PROTEIN-RELATED"/>
    <property type="match status" value="1"/>
</dbReference>
<dbReference type="GO" id="GO:0015833">
    <property type="term" value="P:peptide transport"/>
    <property type="evidence" value="ECO:0007669"/>
    <property type="project" value="TreeGrafter"/>
</dbReference>
<gene>
    <name evidence="6" type="ORF">ARHIZOSPH14_32580</name>
</gene>
<dbReference type="PIRSF" id="PIRSF002741">
    <property type="entry name" value="MppA"/>
    <property type="match status" value="1"/>
</dbReference>
<organism evidence="6 7">
    <name type="scientific">Agromyces rhizosphaerae</name>
    <dbReference type="NCBI Taxonomy" id="88374"/>
    <lineage>
        <taxon>Bacteria</taxon>
        <taxon>Bacillati</taxon>
        <taxon>Actinomycetota</taxon>
        <taxon>Actinomycetes</taxon>
        <taxon>Micrococcales</taxon>
        <taxon>Microbacteriaceae</taxon>
        <taxon>Agromyces</taxon>
    </lineage>
</organism>
<keyword evidence="3" id="KW-0813">Transport</keyword>
<dbReference type="Gene3D" id="3.10.105.10">
    <property type="entry name" value="Dipeptide-binding Protein, Domain 3"/>
    <property type="match status" value="1"/>
</dbReference>
<keyword evidence="4" id="KW-0732">Signal</keyword>
<evidence type="ECO:0000313" key="7">
    <source>
        <dbReference type="Proteomes" id="UP001144396"/>
    </source>
</evidence>
<comment type="caution">
    <text evidence="6">The sequence shown here is derived from an EMBL/GenBank/DDBJ whole genome shotgun (WGS) entry which is preliminary data.</text>
</comment>
<dbReference type="Gene3D" id="3.40.190.10">
    <property type="entry name" value="Periplasmic binding protein-like II"/>
    <property type="match status" value="1"/>
</dbReference>
<dbReference type="GO" id="GO:0043190">
    <property type="term" value="C:ATP-binding cassette (ABC) transporter complex"/>
    <property type="evidence" value="ECO:0007669"/>
    <property type="project" value="InterPro"/>
</dbReference>
<sequence>MSGAAAHTRRGVVVAAGSVAVLVLAGCTAGEVDDAEGEAPITIGTTERVTSIDPAGSYDSGSFQVMSQVYPFLMSAPYGSSVVEPDIAESAEFTSPTEYTVTLKEGLTFANGNDLTASDVKFTFDRQLAIADADGPSSLLYNLAGVEATDDLTVVFSLLTEDDQIFPFILSSPVGPIVDEEVFAADAVTPDEDIVDGQPFAGQYVIEEFLPEEQITYRANAGYAGLLGPAATETVEVTYYDDASELRLHVEEGDIDVAHRTLAPADIAELRESDAVQVVEGPGGEIRFIVLNLATMPYGAETAEADEEQALAVRGAVADLIDRTALSDEVYLGTFTPLQGYVPTGLPGATESLLERYGDGDGGPDADAAAARLDDAGVETPVALELQYVTDRYGPDSEAEFAAIAEQLEADGLFTVALEGTGWEEFSEQRVADAYPAYQLGWFPDYADADNYLTPFFLPDGYLANHYENDEVTDLIIDQATEPDADDRVALIEEIQELVADDLPSLPVLQGAQTVVAGTDVTGLEETLDASLLFRYGALATQ</sequence>
<dbReference type="GO" id="GO:0042597">
    <property type="term" value="C:periplasmic space"/>
    <property type="evidence" value="ECO:0007669"/>
    <property type="project" value="UniProtKB-ARBA"/>
</dbReference>
<evidence type="ECO:0000256" key="2">
    <source>
        <dbReference type="ARBA" id="ARBA00005695"/>
    </source>
</evidence>
<dbReference type="Proteomes" id="UP001144396">
    <property type="component" value="Unassembled WGS sequence"/>
</dbReference>
<protein>
    <submittedName>
        <fullName evidence="6">Peptide ABC transporter substrate-binding protein</fullName>
    </submittedName>
</protein>
<feature type="domain" description="Solute-binding protein family 5" evidence="5">
    <location>
        <begin position="83"/>
        <end position="460"/>
    </location>
</feature>
<proteinExistence type="inferred from homology"/>
<evidence type="ECO:0000256" key="3">
    <source>
        <dbReference type="ARBA" id="ARBA00022448"/>
    </source>
</evidence>
<dbReference type="RefSeq" id="WP_281886859.1">
    <property type="nucleotide sequence ID" value="NZ_BSDP01000001.1"/>
</dbReference>
<comment type="subcellular location">
    <subcellularLocation>
        <location evidence="1">Cell envelope</location>
    </subcellularLocation>
</comment>
<evidence type="ECO:0000256" key="4">
    <source>
        <dbReference type="ARBA" id="ARBA00022729"/>
    </source>
</evidence>
<keyword evidence="7" id="KW-1185">Reference proteome</keyword>
<comment type="similarity">
    <text evidence="2">Belongs to the bacterial solute-binding protein 5 family.</text>
</comment>
<dbReference type="GO" id="GO:1904680">
    <property type="term" value="F:peptide transmembrane transporter activity"/>
    <property type="evidence" value="ECO:0007669"/>
    <property type="project" value="TreeGrafter"/>
</dbReference>
<evidence type="ECO:0000259" key="5">
    <source>
        <dbReference type="Pfam" id="PF00496"/>
    </source>
</evidence>